<dbReference type="Pfam" id="PF20142">
    <property type="entry name" value="Scaffold"/>
    <property type="match status" value="1"/>
</dbReference>
<evidence type="ECO:0000256" key="4">
    <source>
        <dbReference type="ARBA" id="ARBA00022960"/>
    </source>
</evidence>
<dbReference type="CDD" id="cd16913">
    <property type="entry name" value="YkuD_like"/>
    <property type="match status" value="1"/>
</dbReference>
<keyword evidence="11" id="KW-1185">Reference proteome</keyword>
<feature type="active site" description="Proton donor/acceptor" evidence="7">
    <location>
        <position position="414"/>
    </location>
</feature>
<dbReference type="UniPathway" id="UPA00219"/>
<feature type="chain" id="PRO_5005318299" evidence="8">
    <location>
        <begin position="17"/>
        <end position="522"/>
    </location>
</feature>
<dbReference type="GO" id="GO:0004180">
    <property type="term" value="F:carboxypeptidase activity"/>
    <property type="evidence" value="ECO:0007669"/>
    <property type="project" value="UniProtKB-ARBA"/>
</dbReference>
<dbReference type="AlphaFoldDB" id="A0A0J9E7E7"/>
<dbReference type="PANTHER" id="PTHR41533">
    <property type="entry name" value="L,D-TRANSPEPTIDASE HI_1667-RELATED"/>
    <property type="match status" value="1"/>
</dbReference>
<proteinExistence type="inferred from homology"/>
<protein>
    <submittedName>
        <fullName evidence="10">L,D-transpeptidase YcbB</fullName>
    </submittedName>
</protein>
<keyword evidence="3" id="KW-0808">Transferase</keyword>
<evidence type="ECO:0000256" key="6">
    <source>
        <dbReference type="ARBA" id="ARBA00023316"/>
    </source>
</evidence>
<dbReference type="GO" id="GO:0008360">
    <property type="term" value="P:regulation of cell shape"/>
    <property type="evidence" value="ECO:0007669"/>
    <property type="project" value="UniProtKB-UniRule"/>
</dbReference>
<dbReference type="InterPro" id="IPR038063">
    <property type="entry name" value="Transpep_catalytic_dom"/>
</dbReference>
<gene>
    <name evidence="10" type="ORF">AIOL_002681</name>
</gene>
<dbReference type="PROSITE" id="PS52029">
    <property type="entry name" value="LD_TPASE"/>
    <property type="match status" value="1"/>
</dbReference>
<evidence type="ECO:0000256" key="5">
    <source>
        <dbReference type="ARBA" id="ARBA00022984"/>
    </source>
</evidence>
<dbReference type="SUPFAM" id="SSF141523">
    <property type="entry name" value="L,D-transpeptidase catalytic domain-like"/>
    <property type="match status" value="1"/>
</dbReference>
<dbReference type="InterPro" id="IPR036365">
    <property type="entry name" value="PGBD-like_sf"/>
</dbReference>
<evidence type="ECO:0000256" key="1">
    <source>
        <dbReference type="ARBA" id="ARBA00004752"/>
    </source>
</evidence>
<dbReference type="PATRIC" id="fig|1675527.3.peg.2809"/>
<dbReference type="InterPro" id="IPR052905">
    <property type="entry name" value="LD-transpeptidase_YkuD-like"/>
</dbReference>
<dbReference type="Pfam" id="PF01471">
    <property type="entry name" value="PG_binding_1"/>
    <property type="match status" value="1"/>
</dbReference>
<evidence type="ECO:0000256" key="2">
    <source>
        <dbReference type="ARBA" id="ARBA00005992"/>
    </source>
</evidence>
<dbReference type="Pfam" id="PF03734">
    <property type="entry name" value="YkuD"/>
    <property type="match status" value="1"/>
</dbReference>
<dbReference type="InterPro" id="IPR045380">
    <property type="entry name" value="LD_TPept_scaffold_dom"/>
</dbReference>
<dbReference type="InterPro" id="IPR036366">
    <property type="entry name" value="PGBDSf"/>
</dbReference>
<dbReference type="InterPro" id="IPR005490">
    <property type="entry name" value="LD_TPept_cat_dom"/>
</dbReference>
<evidence type="ECO:0000256" key="7">
    <source>
        <dbReference type="PROSITE-ProRule" id="PRU01373"/>
    </source>
</evidence>
<evidence type="ECO:0000313" key="10">
    <source>
        <dbReference type="EMBL" id="KMW57714.1"/>
    </source>
</evidence>
<sequence>MTVLAAVFLLSVPAKAQVTPFMQAVAEAAASDPGIAAFYRANGYKPIWTGKGNKDRNRRSALLKALKNADDHALPVASYNTELLKANLRRITSKREPGKAEVEMSRIFLKYARDLQTGILTPSRVDSEIVRAVPLRDRTKLLMAFTKSNPTKFLRGLPPKAPEYARLLKAKVAMEKQLGRGGWGPTVPARSLKPGQSGSTVVALRNRLIAMGYMKRSASQSYDAAMQAAVQQFQLAHGLAADGVAGAGTMTEINRQIEERLPSVLVAIERERWMNLPRGKRHIWVNLTDFTATVVDNEKVTFRTRSVIGKNTADRRSPEFSDIMEYMEINPNWNVPRSISVKEYLPGMIASGGGSAGHLQLIDGRGRVVSRSSVNWAAYSARNFPYDLRQPPSRGNALGLVKFMFPNRHNIYLHDTPAKNLFAREVRAFSHGCIRLNDPFDFAYKLLAKQESDPVNYFQSILKSGRNTRVPLDEHVPVHLVYRTAFTDAKGRVHYRRDVYGRDAKIFNALRKAGVELRALRG</sequence>
<dbReference type="PANTHER" id="PTHR41533:SF2">
    <property type="entry name" value="BLR7131 PROTEIN"/>
    <property type="match status" value="1"/>
</dbReference>
<dbReference type="InterPro" id="IPR002477">
    <property type="entry name" value="Peptidoglycan-bd-like"/>
</dbReference>
<dbReference type="SUPFAM" id="SSF47090">
    <property type="entry name" value="PGBD-like"/>
    <property type="match status" value="1"/>
</dbReference>
<feature type="domain" description="L,D-TPase catalytic" evidence="9">
    <location>
        <begin position="281"/>
        <end position="458"/>
    </location>
</feature>
<dbReference type="GO" id="GO:0071555">
    <property type="term" value="P:cell wall organization"/>
    <property type="evidence" value="ECO:0007669"/>
    <property type="project" value="UniProtKB-UniRule"/>
</dbReference>
<dbReference type="Proteomes" id="UP000037178">
    <property type="component" value="Unassembled WGS sequence"/>
</dbReference>
<dbReference type="Gene3D" id="1.10.101.10">
    <property type="entry name" value="PGBD-like superfamily/PGBD"/>
    <property type="match status" value="1"/>
</dbReference>
<evidence type="ECO:0000256" key="3">
    <source>
        <dbReference type="ARBA" id="ARBA00022679"/>
    </source>
</evidence>
<comment type="pathway">
    <text evidence="1 7">Cell wall biogenesis; peptidoglycan biosynthesis.</text>
</comment>
<keyword evidence="5 7" id="KW-0573">Peptidoglycan synthesis</keyword>
<evidence type="ECO:0000256" key="8">
    <source>
        <dbReference type="SAM" id="SignalP"/>
    </source>
</evidence>
<keyword evidence="4 7" id="KW-0133">Cell shape</keyword>
<comment type="caution">
    <text evidence="10">The sequence shown here is derived from an EMBL/GenBank/DDBJ whole genome shotgun (WGS) entry which is preliminary data.</text>
</comment>
<keyword evidence="6 7" id="KW-0961">Cell wall biogenesis/degradation</keyword>
<organism evidence="10 11">
    <name type="scientific">Candidatus Rhodobacter oscarellae</name>
    <dbReference type="NCBI Taxonomy" id="1675527"/>
    <lineage>
        <taxon>Bacteria</taxon>
        <taxon>Pseudomonadati</taxon>
        <taxon>Pseudomonadota</taxon>
        <taxon>Alphaproteobacteria</taxon>
        <taxon>Rhodobacterales</taxon>
        <taxon>Rhodobacter group</taxon>
        <taxon>Rhodobacter</taxon>
    </lineage>
</organism>
<reference evidence="10 11" key="1">
    <citation type="submission" date="2015-06" db="EMBL/GenBank/DDBJ databases">
        <title>Draft genome sequence of an Alphaproteobacteria species associated to the Mediterranean sponge Oscarella lobularis.</title>
        <authorList>
            <person name="Jourda C."/>
            <person name="Santini S."/>
            <person name="Claverie J.-M."/>
        </authorList>
    </citation>
    <scope>NUCLEOTIDE SEQUENCE [LARGE SCALE GENOMIC DNA]</scope>
    <source>
        <strain evidence="10">IGS</strain>
    </source>
</reference>
<dbReference type="GO" id="GO:0009252">
    <property type="term" value="P:peptidoglycan biosynthetic process"/>
    <property type="evidence" value="ECO:0007669"/>
    <property type="project" value="UniProtKB-UniPathway"/>
</dbReference>
<evidence type="ECO:0000313" key="11">
    <source>
        <dbReference type="Proteomes" id="UP000037178"/>
    </source>
</evidence>
<dbReference type="RefSeq" id="WP_049645435.1">
    <property type="nucleotide sequence ID" value="NZ_LFTY01000002.1"/>
</dbReference>
<feature type="active site" description="Nucleophile" evidence="7">
    <location>
        <position position="433"/>
    </location>
</feature>
<keyword evidence="8" id="KW-0732">Signal</keyword>
<dbReference type="STRING" id="1675527.AIOL_002681"/>
<dbReference type="Gene3D" id="2.40.440.10">
    <property type="entry name" value="L,D-transpeptidase catalytic domain-like"/>
    <property type="match status" value="1"/>
</dbReference>
<evidence type="ECO:0000259" key="9">
    <source>
        <dbReference type="PROSITE" id="PS52029"/>
    </source>
</evidence>
<name>A0A0J9E7E7_9RHOB</name>
<accession>A0A0J9E7E7</accession>
<comment type="similarity">
    <text evidence="2">Belongs to the YkuD family.</text>
</comment>
<dbReference type="EMBL" id="LFTY01000002">
    <property type="protein sequence ID" value="KMW57714.1"/>
    <property type="molecule type" value="Genomic_DNA"/>
</dbReference>
<dbReference type="GO" id="GO:0016740">
    <property type="term" value="F:transferase activity"/>
    <property type="evidence" value="ECO:0007669"/>
    <property type="project" value="UniProtKB-KW"/>
</dbReference>
<feature type="signal peptide" evidence="8">
    <location>
        <begin position="1"/>
        <end position="16"/>
    </location>
</feature>